<dbReference type="AlphaFoldDB" id="A0ABD1M3C3"/>
<dbReference type="PANTHER" id="PTHR31549">
    <property type="entry name" value="PROTEIN, PUTATIVE (DUF247)-RELATED-RELATED"/>
    <property type="match status" value="1"/>
</dbReference>
<dbReference type="Proteomes" id="UP001603857">
    <property type="component" value="Unassembled WGS sequence"/>
</dbReference>
<dbReference type="EMBL" id="JBGMDY010000006">
    <property type="protein sequence ID" value="KAL2330308.1"/>
    <property type="molecule type" value="Genomic_DNA"/>
</dbReference>
<evidence type="ECO:0000313" key="1">
    <source>
        <dbReference type="EMBL" id="KAL2330308.1"/>
    </source>
</evidence>
<dbReference type="Pfam" id="PF03140">
    <property type="entry name" value="DUF247"/>
    <property type="match status" value="1"/>
</dbReference>
<dbReference type="InterPro" id="IPR004158">
    <property type="entry name" value="DUF247_pln"/>
</dbReference>
<name>A0ABD1M3C3_9FABA</name>
<sequence>MEKDALENEIQNENENIDFKIDIDRKEYLKIHPKQRLQPCVARLEAAGVTIQSTGADPARVTIQSTDAEPKSTRFDLKVTFQDGKLTIPPLHITETTEAKWRNLIALELNKSSTGKQRGVPERELISAGVHEREFSALFISYAFFLRSLICCVHDVRLLRDKGVILVHQVDTQKGKKDIMSDKDLMYLFQNRTRDVPGGEIDMDSWFAYVRNCVHTPQLKNGPSVKSSNIMPPESVKPCGIYSYAIQNRVGTL</sequence>
<accession>A0ABD1M3C3</accession>
<gene>
    <name evidence="1" type="ORF">Fmac_017889</name>
</gene>
<proteinExistence type="predicted"/>
<evidence type="ECO:0000313" key="2">
    <source>
        <dbReference type="Proteomes" id="UP001603857"/>
    </source>
</evidence>
<protein>
    <submittedName>
        <fullName evidence="1">Uncharacterized protein</fullName>
    </submittedName>
</protein>
<comment type="caution">
    <text evidence="1">The sequence shown here is derived from an EMBL/GenBank/DDBJ whole genome shotgun (WGS) entry which is preliminary data.</text>
</comment>
<dbReference type="PANTHER" id="PTHR31549:SF306">
    <property type="entry name" value="DUF247 DOMAIN PROTEIN"/>
    <property type="match status" value="1"/>
</dbReference>
<reference evidence="1 2" key="1">
    <citation type="submission" date="2024-08" db="EMBL/GenBank/DDBJ databases">
        <title>Insights into the chromosomal genome structure of Flemingia macrophylla.</title>
        <authorList>
            <person name="Ding Y."/>
            <person name="Zhao Y."/>
            <person name="Bi W."/>
            <person name="Wu M."/>
            <person name="Zhao G."/>
            <person name="Gong Y."/>
            <person name="Li W."/>
            <person name="Zhang P."/>
        </authorList>
    </citation>
    <scope>NUCLEOTIDE SEQUENCE [LARGE SCALE GENOMIC DNA]</scope>
    <source>
        <strain evidence="1">DYQJB</strain>
        <tissue evidence="1">Leaf</tissue>
    </source>
</reference>
<keyword evidence="2" id="KW-1185">Reference proteome</keyword>
<organism evidence="1 2">
    <name type="scientific">Flemingia macrophylla</name>
    <dbReference type="NCBI Taxonomy" id="520843"/>
    <lineage>
        <taxon>Eukaryota</taxon>
        <taxon>Viridiplantae</taxon>
        <taxon>Streptophyta</taxon>
        <taxon>Embryophyta</taxon>
        <taxon>Tracheophyta</taxon>
        <taxon>Spermatophyta</taxon>
        <taxon>Magnoliopsida</taxon>
        <taxon>eudicotyledons</taxon>
        <taxon>Gunneridae</taxon>
        <taxon>Pentapetalae</taxon>
        <taxon>rosids</taxon>
        <taxon>fabids</taxon>
        <taxon>Fabales</taxon>
        <taxon>Fabaceae</taxon>
        <taxon>Papilionoideae</taxon>
        <taxon>50 kb inversion clade</taxon>
        <taxon>NPAAA clade</taxon>
        <taxon>indigoferoid/millettioid clade</taxon>
        <taxon>Phaseoleae</taxon>
        <taxon>Flemingia</taxon>
    </lineage>
</organism>